<dbReference type="Pfam" id="PF00239">
    <property type="entry name" value="Resolvase"/>
    <property type="match status" value="1"/>
</dbReference>
<dbReference type="PROSITE" id="PS51736">
    <property type="entry name" value="RECOMBINASES_3"/>
    <property type="match status" value="1"/>
</dbReference>
<dbReference type="InterPro" id="IPR025827">
    <property type="entry name" value="Zn_ribbon_recom_dom"/>
</dbReference>
<evidence type="ECO:0000313" key="3">
    <source>
        <dbReference type="EMBL" id="RGP35099.1"/>
    </source>
</evidence>
<dbReference type="GO" id="GO:0000150">
    <property type="term" value="F:DNA strand exchange activity"/>
    <property type="evidence" value="ECO:0007669"/>
    <property type="project" value="InterPro"/>
</dbReference>
<dbReference type="GO" id="GO:0003677">
    <property type="term" value="F:DNA binding"/>
    <property type="evidence" value="ECO:0007669"/>
    <property type="project" value="InterPro"/>
</dbReference>
<dbReference type="PANTHER" id="PTHR30461:SF23">
    <property type="entry name" value="DNA RECOMBINASE-RELATED"/>
    <property type="match status" value="1"/>
</dbReference>
<dbReference type="Pfam" id="PF07508">
    <property type="entry name" value="Recombinase"/>
    <property type="match status" value="1"/>
</dbReference>
<feature type="domain" description="Resolvase/invertase-type recombinase catalytic" evidence="1">
    <location>
        <begin position="4"/>
        <end position="147"/>
    </location>
</feature>
<gene>
    <name evidence="3" type="ORF">D1012_21880</name>
</gene>
<dbReference type="RefSeq" id="WP_118156228.1">
    <property type="nucleotide sequence ID" value="NZ_QWEY01000029.1"/>
</dbReference>
<evidence type="ECO:0000259" key="1">
    <source>
        <dbReference type="PROSITE" id="PS51736"/>
    </source>
</evidence>
<dbReference type="SUPFAM" id="SSF53041">
    <property type="entry name" value="Resolvase-like"/>
    <property type="match status" value="1"/>
</dbReference>
<dbReference type="InterPro" id="IPR011109">
    <property type="entry name" value="DNA_bind_recombinase_dom"/>
</dbReference>
<comment type="caution">
    <text evidence="3">The sequence shown here is derived from an EMBL/GenBank/DDBJ whole genome shotgun (WGS) entry which is preliminary data.</text>
</comment>
<dbReference type="Pfam" id="PF13408">
    <property type="entry name" value="Zn_ribbon_recom"/>
    <property type="match status" value="1"/>
</dbReference>
<dbReference type="PANTHER" id="PTHR30461">
    <property type="entry name" value="DNA-INVERTASE FROM LAMBDOID PROPHAGE"/>
    <property type="match status" value="1"/>
</dbReference>
<dbReference type="InterPro" id="IPR036162">
    <property type="entry name" value="Resolvase-like_N_sf"/>
</dbReference>
<dbReference type="CDD" id="cd00338">
    <property type="entry name" value="Ser_Recombinase"/>
    <property type="match status" value="1"/>
</dbReference>
<organism evidence="3 4">
    <name type="scientific">Pseudotabrizicola alkalilacus</name>
    <dbReference type="NCBI Taxonomy" id="2305252"/>
    <lineage>
        <taxon>Bacteria</taxon>
        <taxon>Pseudomonadati</taxon>
        <taxon>Pseudomonadota</taxon>
        <taxon>Alphaproteobacteria</taxon>
        <taxon>Rhodobacterales</taxon>
        <taxon>Paracoccaceae</taxon>
        <taxon>Pseudotabrizicola</taxon>
    </lineage>
</organism>
<dbReference type="PROSITE" id="PS51737">
    <property type="entry name" value="RECOMBINASE_DNA_BIND"/>
    <property type="match status" value="1"/>
</dbReference>
<dbReference type="InterPro" id="IPR050639">
    <property type="entry name" value="SSR_resolvase"/>
</dbReference>
<accession>A0A411YWI2</accession>
<evidence type="ECO:0000259" key="2">
    <source>
        <dbReference type="PROSITE" id="PS51737"/>
    </source>
</evidence>
<feature type="domain" description="Recombinase" evidence="2">
    <location>
        <begin position="151"/>
        <end position="294"/>
    </location>
</feature>
<reference evidence="3 4" key="1">
    <citation type="submission" date="2018-08" db="EMBL/GenBank/DDBJ databases">
        <title>Flavobacterium tibetense sp. nov., isolated from a wetland YonghuCo on Tibetan Plateau.</title>
        <authorList>
            <person name="Phurbu D."/>
            <person name="Lu H."/>
            <person name="Xing P."/>
        </authorList>
    </citation>
    <scope>NUCLEOTIDE SEQUENCE [LARGE SCALE GENOMIC DNA]</scope>
    <source>
        <strain evidence="3 4">DJC</strain>
    </source>
</reference>
<dbReference type="Gene3D" id="3.90.1750.20">
    <property type="entry name" value="Putative Large Serine Recombinase, Chain B, Domain 2"/>
    <property type="match status" value="1"/>
</dbReference>
<dbReference type="Gene3D" id="3.40.50.1390">
    <property type="entry name" value="Resolvase, N-terminal catalytic domain"/>
    <property type="match status" value="1"/>
</dbReference>
<dbReference type="OrthoDB" id="7277848at2"/>
<dbReference type="InterPro" id="IPR038109">
    <property type="entry name" value="DNA_bind_recomb_sf"/>
</dbReference>
<evidence type="ECO:0000313" key="4">
    <source>
        <dbReference type="Proteomes" id="UP000284547"/>
    </source>
</evidence>
<dbReference type="AlphaFoldDB" id="A0A411YWI2"/>
<sequence length="561" mass="62487">MTIRVAIYARYSSDLQSAASIEDQIRLCRERATREGWQIVGSYEDAATSGASLMRPGIQRLQQDARERRFDLVLSEALDRLSRNQADIANLYQNLAFTGVGITTLSEGRVDEMHIGLKGTMNALFLKDLAAKTHRGLRGRVEAGKSGGGNAYGYRVLRSLNEDGEVKRGDREINEQEAAVVRRIFRGYAEGQSPNQIADRLNCEGVPGPRSGKWDKSTIHGNPKRGTGVLNNAIYIGRLIWNRQAFVKDPRTGKRQARPNPEADWITTEVPDLRIIDQGLWEAVRARQEGRMLAHTEREAWERRKPRFLLTGLVKCGCCGGGFSTIGKDRFGCSNSRNKGKSVCDNRTGITRQDLEGRILSLLTDRLMDPELVKVFAAEYIAERNRLAATHTDDRADKEKELTKVIKDQDVLVNAILAGTPADRIKAKMEQLETRQRQLEKDLARSPAPASTVRIHPRMADTYHYRIRSLVAGLTEADHETEARNAIRSLIDKIVATPLPTKGKRHTLALTLHGDLAGILGLSLGADLLSEQQKTSCEQEVNQSVEFLVAGTGFEPVTFRL</sequence>
<dbReference type="SMART" id="SM00857">
    <property type="entry name" value="Resolvase"/>
    <property type="match status" value="1"/>
</dbReference>
<dbReference type="EMBL" id="QWEY01000029">
    <property type="protein sequence ID" value="RGP35099.1"/>
    <property type="molecule type" value="Genomic_DNA"/>
</dbReference>
<protein>
    <submittedName>
        <fullName evidence="3">Recombinase family protein</fullName>
    </submittedName>
</protein>
<keyword evidence="4" id="KW-1185">Reference proteome</keyword>
<dbReference type="Proteomes" id="UP000284547">
    <property type="component" value="Unassembled WGS sequence"/>
</dbReference>
<name>A0A411YWI2_9RHOB</name>
<dbReference type="InterPro" id="IPR006119">
    <property type="entry name" value="Resolv_N"/>
</dbReference>
<proteinExistence type="predicted"/>